<sequence length="100" mass="11010">MGAPPPGTTTIAISQEEKAGIDNLSSMLNMSRDQVVRAWIRCDRNLEWTANYLMQYESGGQQGMEVSSPPAAAPSGGASEMKTEENKEEQKTEENKKMEE</sequence>
<dbReference type="PRINTS" id="PR01839">
    <property type="entry name" value="RAD23PROTEIN"/>
</dbReference>
<dbReference type="GO" id="GO:0003684">
    <property type="term" value="F:damaged DNA binding"/>
    <property type="evidence" value="ECO:0007669"/>
    <property type="project" value="UniProtKB-UniRule"/>
</dbReference>
<dbReference type="SUPFAM" id="SSF46934">
    <property type="entry name" value="UBA-like"/>
    <property type="match status" value="1"/>
</dbReference>
<keyword evidence="1" id="KW-0234">DNA repair</keyword>
<feature type="region of interest" description="Disordered" evidence="2">
    <location>
        <begin position="60"/>
        <end position="100"/>
    </location>
</feature>
<accession>A0A7S3ZG64</accession>
<evidence type="ECO:0000256" key="2">
    <source>
        <dbReference type="SAM" id="MobiDB-lite"/>
    </source>
</evidence>
<dbReference type="GO" id="GO:0005737">
    <property type="term" value="C:cytoplasm"/>
    <property type="evidence" value="ECO:0007669"/>
    <property type="project" value="UniProtKB-SubCell"/>
</dbReference>
<keyword evidence="1" id="KW-0539">Nucleus</keyword>
<gene>
    <name evidence="3" type="ORF">LGLO00237_LOCUS34020</name>
</gene>
<evidence type="ECO:0000313" key="3">
    <source>
        <dbReference type="EMBL" id="CAE0682232.1"/>
    </source>
</evidence>
<keyword evidence="1" id="KW-0227">DNA damage</keyword>
<dbReference type="GO" id="GO:0005634">
    <property type="term" value="C:nucleus"/>
    <property type="evidence" value="ECO:0007669"/>
    <property type="project" value="UniProtKB-SubCell"/>
</dbReference>
<dbReference type="InterPro" id="IPR004806">
    <property type="entry name" value="Rad23"/>
</dbReference>
<comment type="subcellular location">
    <subcellularLocation>
        <location evidence="1">Nucleus</location>
    </subcellularLocation>
    <subcellularLocation>
        <location evidence="1">Cytoplasm</location>
    </subcellularLocation>
</comment>
<evidence type="ECO:0000256" key="1">
    <source>
        <dbReference type="RuleBase" id="RU367049"/>
    </source>
</evidence>
<dbReference type="GO" id="GO:0043130">
    <property type="term" value="F:ubiquitin binding"/>
    <property type="evidence" value="ECO:0007669"/>
    <property type="project" value="UniProtKB-UniRule"/>
</dbReference>
<feature type="compositionally biased region" description="Basic and acidic residues" evidence="2">
    <location>
        <begin position="81"/>
        <end position="100"/>
    </location>
</feature>
<dbReference type="GO" id="GO:0043161">
    <property type="term" value="P:proteasome-mediated ubiquitin-dependent protein catabolic process"/>
    <property type="evidence" value="ECO:0007669"/>
    <property type="project" value="UniProtKB-UniRule"/>
</dbReference>
<keyword evidence="1" id="KW-0963">Cytoplasm</keyword>
<comment type="function">
    <text evidence="1">Multiubiquitin chain receptor involved in modulation of proteasomal degradation. Involved in nucleotide excision repair.</text>
</comment>
<dbReference type="AlphaFoldDB" id="A0A7S3ZG64"/>
<dbReference type="EMBL" id="HBIV01049012">
    <property type="protein sequence ID" value="CAE0682232.1"/>
    <property type="molecule type" value="Transcribed_RNA"/>
</dbReference>
<dbReference type="InterPro" id="IPR009060">
    <property type="entry name" value="UBA-like_sf"/>
</dbReference>
<organism evidence="3">
    <name type="scientific">Lotharella globosa</name>
    <dbReference type="NCBI Taxonomy" id="91324"/>
    <lineage>
        <taxon>Eukaryota</taxon>
        <taxon>Sar</taxon>
        <taxon>Rhizaria</taxon>
        <taxon>Cercozoa</taxon>
        <taxon>Chlorarachniophyceae</taxon>
        <taxon>Lotharella</taxon>
    </lineage>
</organism>
<comment type="similarity">
    <text evidence="1">Belongs to the RAD23 family.</text>
</comment>
<proteinExistence type="inferred from homology"/>
<reference evidence="3" key="1">
    <citation type="submission" date="2021-01" db="EMBL/GenBank/DDBJ databases">
        <authorList>
            <person name="Corre E."/>
            <person name="Pelletier E."/>
            <person name="Niang G."/>
            <person name="Scheremetjew M."/>
            <person name="Finn R."/>
            <person name="Kale V."/>
            <person name="Holt S."/>
            <person name="Cochrane G."/>
            <person name="Meng A."/>
            <person name="Brown T."/>
            <person name="Cohen L."/>
        </authorList>
    </citation>
    <scope>NUCLEOTIDE SEQUENCE</scope>
    <source>
        <strain evidence="3">CCCM811</strain>
    </source>
</reference>
<protein>
    <recommendedName>
        <fullName evidence="1">UV excision repair protein RAD23</fullName>
    </recommendedName>
</protein>
<dbReference type="Gene3D" id="1.10.8.10">
    <property type="entry name" value="DNA helicase RuvA subunit, C-terminal domain"/>
    <property type="match status" value="1"/>
</dbReference>
<dbReference type="GO" id="GO:0031593">
    <property type="term" value="F:polyubiquitin modification-dependent protein binding"/>
    <property type="evidence" value="ECO:0007669"/>
    <property type="project" value="UniProtKB-UniRule"/>
</dbReference>
<dbReference type="GO" id="GO:0006289">
    <property type="term" value="P:nucleotide-excision repair"/>
    <property type="evidence" value="ECO:0007669"/>
    <property type="project" value="UniProtKB-UniRule"/>
</dbReference>
<name>A0A7S3ZG64_9EUKA</name>
<feature type="compositionally biased region" description="Low complexity" evidence="2">
    <location>
        <begin position="67"/>
        <end position="80"/>
    </location>
</feature>